<dbReference type="Gene3D" id="3.30.1360.200">
    <property type="match status" value="1"/>
</dbReference>
<dbReference type="OrthoDB" id="7877471at2"/>
<dbReference type="EMBL" id="JSUQ01000008">
    <property type="protein sequence ID" value="KHQ53240.1"/>
    <property type="molecule type" value="Genomic_DNA"/>
</dbReference>
<dbReference type="STRING" id="561184.SAMN05216376_11452"/>
<name>A0A0B3RQ13_9RHOB</name>
<accession>A0A0B3RQ13</accession>
<evidence type="ECO:0000313" key="4">
    <source>
        <dbReference type="Proteomes" id="UP000030960"/>
    </source>
</evidence>
<sequence>MHSRRTMLSLVSAFVFAAATPALAICNGNDAGRIALAAGDRIEVVALADASPSFTQSGQPTINLSLCADSAPVLASMTKEAVGQQIALTLDGEPVWNAVVAQPILGGALQVTGGFTADEVRELATRLREAAGLTD</sequence>
<comment type="caution">
    <text evidence="3">The sequence shown here is derived from an EMBL/GenBank/DDBJ whole genome shotgun (WGS) entry which is preliminary data.</text>
</comment>
<keyword evidence="1" id="KW-0732">Signal</keyword>
<evidence type="ECO:0000256" key="1">
    <source>
        <dbReference type="SAM" id="SignalP"/>
    </source>
</evidence>
<keyword evidence="4" id="KW-1185">Reference proteome</keyword>
<feature type="signal peptide" evidence="1">
    <location>
        <begin position="1"/>
        <end position="24"/>
    </location>
</feature>
<evidence type="ECO:0000259" key="2">
    <source>
        <dbReference type="Pfam" id="PF22599"/>
    </source>
</evidence>
<organism evidence="3 4">
    <name type="scientific">Mameliella alba</name>
    <dbReference type="NCBI Taxonomy" id="561184"/>
    <lineage>
        <taxon>Bacteria</taxon>
        <taxon>Pseudomonadati</taxon>
        <taxon>Pseudomonadota</taxon>
        <taxon>Alphaproteobacteria</taxon>
        <taxon>Rhodobacterales</taxon>
        <taxon>Roseobacteraceae</taxon>
        <taxon>Mameliella</taxon>
    </lineage>
</organism>
<proteinExistence type="predicted"/>
<reference evidence="3 4" key="1">
    <citation type="submission" date="2014-10" db="EMBL/GenBank/DDBJ databases">
        <title>Genome sequence of Ponticoccus sp. strain UMTAT08 isolated from clonal culture of toxic dinoflagellate Alexandrium tamiyavanichii.</title>
        <authorList>
            <person name="Gan H.Y."/>
            <person name="Muhd D.-D."/>
            <person name="Mohd Noor M.E."/>
            <person name="Yeong Y.S."/>
            <person name="Usup G."/>
        </authorList>
    </citation>
    <scope>NUCLEOTIDE SEQUENCE [LARGE SCALE GENOMIC DNA]</scope>
    <source>
        <strain evidence="3 4">UMTAT08</strain>
    </source>
</reference>
<dbReference type="InterPro" id="IPR054384">
    <property type="entry name" value="SecDF_P1_head"/>
</dbReference>
<feature type="chain" id="PRO_5002097942" evidence="1">
    <location>
        <begin position="25"/>
        <end position="135"/>
    </location>
</feature>
<protein>
    <submittedName>
        <fullName evidence="3">Protein-export membrane protein SecD</fullName>
    </submittedName>
</protein>
<dbReference type="Pfam" id="PF22599">
    <property type="entry name" value="SecDF_P1_head"/>
    <property type="match status" value="1"/>
</dbReference>
<dbReference type="RefSeq" id="WP_043141078.1">
    <property type="nucleotide sequence ID" value="NZ_JSUQ01000008.1"/>
</dbReference>
<evidence type="ECO:0000313" key="3">
    <source>
        <dbReference type="EMBL" id="KHQ53240.1"/>
    </source>
</evidence>
<gene>
    <name evidence="3" type="ORF">OA50_02267</name>
</gene>
<dbReference type="Proteomes" id="UP000030960">
    <property type="component" value="Unassembled WGS sequence"/>
</dbReference>
<feature type="domain" description="SecDF P1 head subdomain" evidence="2">
    <location>
        <begin position="45"/>
        <end position="130"/>
    </location>
</feature>
<dbReference type="AlphaFoldDB" id="A0A0B3RQ13"/>